<dbReference type="OrthoDB" id="5512987at2"/>
<name>A0A2U1CKP5_9BURK</name>
<dbReference type="Gene3D" id="1.20.120.520">
    <property type="entry name" value="nmb1532 protein domain like"/>
    <property type="match status" value="1"/>
</dbReference>
<evidence type="ECO:0000313" key="2">
    <source>
        <dbReference type="EMBL" id="PVY61554.1"/>
    </source>
</evidence>
<sequence length="159" mass="18153">MNKSQIPVAQKDVLSLLLDDHKKAKKLFKDFESEKSDAAKEEIASEVCMELTAHTTIEEEIFYPFLRKQSPDAFADLLDEALVEHASAKALISQIQKMSMKDELYEAKVKVLGEYVAHHVKEEEEELFPKVISKKIELREILAQMTERKNELLHAVVAA</sequence>
<evidence type="ECO:0000259" key="1">
    <source>
        <dbReference type="Pfam" id="PF01814"/>
    </source>
</evidence>
<dbReference type="PANTHER" id="PTHR35585:SF1">
    <property type="entry name" value="HHE DOMAIN PROTEIN (AFU_ORTHOLOGUE AFUA_4G00730)"/>
    <property type="match status" value="1"/>
</dbReference>
<dbReference type="RefSeq" id="WP_026067986.1">
    <property type="nucleotide sequence ID" value="NZ_JACCEX010000003.1"/>
</dbReference>
<accession>A0A2U1CKP5</accession>
<gene>
    <name evidence="2" type="ORF">C7440_2279</name>
</gene>
<evidence type="ECO:0000313" key="3">
    <source>
        <dbReference type="Proteomes" id="UP000246145"/>
    </source>
</evidence>
<organism evidence="2 3">
    <name type="scientific">Pusillimonas noertemannii</name>
    <dbReference type="NCBI Taxonomy" id="305977"/>
    <lineage>
        <taxon>Bacteria</taxon>
        <taxon>Pseudomonadati</taxon>
        <taxon>Pseudomonadota</taxon>
        <taxon>Betaproteobacteria</taxon>
        <taxon>Burkholderiales</taxon>
        <taxon>Alcaligenaceae</taxon>
        <taxon>Pusillimonas</taxon>
    </lineage>
</organism>
<reference evidence="2 3" key="1">
    <citation type="submission" date="2018-04" db="EMBL/GenBank/DDBJ databases">
        <title>Genomic Encyclopedia of Type Strains, Phase IV (KMG-IV): sequencing the most valuable type-strain genomes for metagenomic binning, comparative biology and taxonomic classification.</title>
        <authorList>
            <person name="Goeker M."/>
        </authorList>
    </citation>
    <scope>NUCLEOTIDE SEQUENCE [LARGE SCALE GENOMIC DNA]</scope>
    <source>
        <strain evidence="2 3">DSM 10065</strain>
    </source>
</reference>
<comment type="caution">
    <text evidence="2">The sequence shown here is derived from an EMBL/GenBank/DDBJ whole genome shotgun (WGS) entry which is preliminary data.</text>
</comment>
<dbReference type="Proteomes" id="UP000246145">
    <property type="component" value="Unassembled WGS sequence"/>
</dbReference>
<dbReference type="PANTHER" id="PTHR35585">
    <property type="entry name" value="HHE DOMAIN PROTEIN (AFU_ORTHOLOGUE AFUA_4G00730)"/>
    <property type="match status" value="1"/>
</dbReference>
<keyword evidence="3" id="KW-1185">Reference proteome</keyword>
<dbReference type="STRING" id="1231391.GCA_000308195_02379"/>
<protein>
    <submittedName>
        <fullName evidence="2">Hemerythrin HHE cation binding domain-containing protein</fullName>
    </submittedName>
</protein>
<proteinExistence type="predicted"/>
<feature type="domain" description="Hemerythrin-like" evidence="1">
    <location>
        <begin position="14"/>
        <end position="131"/>
    </location>
</feature>
<dbReference type="EMBL" id="QEKO01000003">
    <property type="protein sequence ID" value="PVY61554.1"/>
    <property type="molecule type" value="Genomic_DNA"/>
</dbReference>
<dbReference type="AlphaFoldDB" id="A0A2U1CKP5"/>
<dbReference type="InterPro" id="IPR012312">
    <property type="entry name" value="Hemerythrin-like"/>
</dbReference>
<dbReference type="CDD" id="cd12108">
    <property type="entry name" value="Hr-like"/>
    <property type="match status" value="1"/>
</dbReference>
<dbReference type="Pfam" id="PF01814">
    <property type="entry name" value="Hemerythrin"/>
    <property type="match status" value="1"/>
</dbReference>